<name>F0VIB1_NEOCL</name>
<proteinExistence type="predicted"/>
<reference evidence="2" key="1">
    <citation type="submission" date="2011-02" db="EMBL/GenBank/DDBJ databases">
        <authorList>
            <person name="Aslett M."/>
        </authorList>
    </citation>
    <scope>NUCLEOTIDE SEQUENCE</scope>
    <source>
        <strain evidence="2">Liverpool</strain>
    </source>
</reference>
<dbReference type="GeneID" id="13442725"/>
<dbReference type="OrthoDB" id="330339at2759"/>
<dbReference type="RefSeq" id="XP_003883504.1">
    <property type="nucleotide sequence ID" value="XM_003883455.1"/>
</dbReference>
<dbReference type="EMBL" id="LN714483">
    <property type="protein sequence ID" value="CEL67459.1"/>
    <property type="molecule type" value="Genomic_DNA"/>
</dbReference>
<sequence length="159" mass="16735">MNTWTTANAACSPEVPPVFYSDGHYTYVCVQGPNGPEYLQRRQEATPLHTPTSGFCEGFALPSGQTGSLTTGTLTPQTTTCSTSCMSDFALSSGSGSVEGAERSAAVAQSNPGKRRLDSNGAACSGSRDCHTEEHDTCERALKHSRSFGLTHVMSFSSA</sequence>
<dbReference type="InParanoid" id="F0VIB1"/>
<organism evidence="2 4">
    <name type="scientific">Neospora caninum (strain Liverpool)</name>
    <dbReference type="NCBI Taxonomy" id="572307"/>
    <lineage>
        <taxon>Eukaryota</taxon>
        <taxon>Sar</taxon>
        <taxon>Alveolata</taxon>
        <taxon>Apicomplexa</taxon>
        <taxon>Conoidasida</taxon>
        <taxon>Coccidia</taxon>
        <taxon>Eucoccidiorida</taxon>
        <taxon>Eimeriorina</taxon>
        <taxon>Sarcocystidae</taxon>
        <taxon>Neospora</taxon>
    </lineage>
</organism>
<evidence type="ECO:0000313" key="4">
    <source>
        <dbReference type="Proteomes" id="UP000007494"/>
    </source>
</evidence>
<protein>
    <submittedName>
        <fullName evidence="2">Uncharacterized protein</fullName>
    </submittedName>
</protein>
<dbReference type="eggNOG" id="ENOG502R06T">
    <property type="taxonomic scope" value="Eukaryota"/>
</dbReference>
<dbReference type="EMBL" id="FR823390">
    <property type="protein sequence ID" value="CBZ53472.1"/>
    <property type="molecule type" value="Genomic_DNA"/>
</dbReference>
<dbReference type="OMA" id="HDTCERA"/>
<accession>F0VIB1</accession>
<evidence type="ECO:0000256" key="1">
    <source>
        <dbReference type="SAM" id="MobiDB-lite"/>
    </source>
</evidence>
<dbReference type="Proteomes" id="UP000007494">
    <property type="component" value="Chromosome VIII"/>
</dbReference>
<reference evidence="4" key="3">
    <citation type="journal article" date="2012" name="PLoS Pathog.">
        <title>Comparative genomics of the apicomplexan parasites Toxoplasma gondii and Neospora caninum: Coccidia differing in host range and transmission strategy.</title>
        <authorList>
            <person name="Reid A.J."/>
            <person name="Vermont S.J."/>
            <person name="Cotton J.A."/>
            <person name="Harris D."/>
            <person name="Hill-Cawthorne G.A."/>
            <person name="Konen-Waisman S."/>
            <person name="Latham S.M."/>
            <person name="Mourier T."/>
            <person name="Norton R."/>
            <person name="Quail M.A."/>
            <person name="Sanders M."/>
            <person name="Shanmugam D."/>
            <person name="Sohal A."/>
            <person name="Wasmuth J.D."/>
            <person name="Brunk B."/>
            <person name="Grigg M.E."/>
            <person name="Howard J.C."/>
            <person name="Parkinson J."/>
            <person name="Roos D.S."/>
            <person name="Trees A.J."/>
            <person name="Berriman M."/>
            <person name="Pain A."/>
            <person name="Wastling J.M."/>
        </authorList>
    </citation>
    <scope>NUCLEOTIDE SEQUENCE [LARGE SCALE GENOMIC DNA]</scope>
    <source>
        <strain evidence="4">Liverpool</strain>
    </source>
</reference>
<dbReference type="AlphaFoldDB" id="F0VIB1"/>
<evidence type="ECO:0000313" key="3">
    <source>
        <dbReference type="EMBL" id="CEL67459.1"/>
    </source>
</evidence>
<dbReference type="VEuPathDB" id="ToxoDB:NCLIV_032590"/>
<keyword evidence="4" id="KW-1185">Reference proteome</keyword>
<reference evidence="2" key="2">
    <citation type="submission" date="2011-03" db="EMBL/GenBank/DDBJ databases">
        <title>Comparative genomics and transcriptomics of Neospora caninum and Toxoplasma gondii.</title>
        <authorList>
            <person name="Reid A.J."/>
            <person name="Sohal A."/>
            <person name="Harris D."/>
            <person name="Quail M."/>
            <person name="Sanders M."/>
            <person name="Berriman M."/>
            <person name="Wastling J.M."/>
            <person name="Pain A."/>
        </authorList>
    </citation>
    <scope>NUCLEOTIDE SEQUENCE</scope>
    <source>
        <strain evidence="2">Liverpool</strain>
    </source>
</reference>
<gene>
    <name evidence="3" type="ORF">BN1204_032590</name>
    <name evidence="2" type="ORF">NCLIV_032590</name>
</gene>
<reference evidence="3" key="4">
    <citation type="journal article" date="2015" name="PLoS ONE">
        <title>Comprehensive Evaluation of Toxoplasma gondii VEG and Neospora caninum LIV Genomes with Tachyzoite Stage Transcriptome and Proteome Defines Novel Transcript Features.</title>
        <authorList>
            <person name="Ramaprasad A."/>
            <person name="Mourier T."/>
            <person name="Naeem R."/>
            <person name="Malas T.B."/>
            <person name="Moussa E."/>
            <person name="Panigrahi A."/>
            <person name="Vermont S.J."/>
            <person name="Otto T.D."/>
            <person name="Wastling J."/>
            <person name="Pain A."/>
        </authorList>
    </citation>
    <scope>NUCLEOTIDE SEQUENCE</scope>
    <source>
        <strain evidence="3">Liverpool</strain>
    </source>
</reference>
<evidence type="ECO:0000313" key="2">
    <source>
        <dbReference type="EMBL" id="CBZ53472.1"/>
    </source>
</evidence>
<feature type="region of interest" description="Disordered" evidence="1">
    <location>
        <begin position="94"/>
        <end position="126"/>
    </location>
</feature>